<reference evidence="8 9" key="1">
    <citation type="submission" date="2018-03" db="EMBL/GenBank/DDBJ databases">
        <title>Genomic Encyclopedia of Archaeal and Bacterial Type Strains, Phase II (KMG-II): from individual species to whole genera.</title>
        <authorList>
            <person name="Goeker M."/>
        </authorList>
    </citation>
    <scope>NUCLEOTIDE SEQUENCE [LARGE SCALE GENOMIC DNA]</scope>
    <source>
        <strain evidence="8 9">DSM 44720</strain>
    </source>
</reference>
<dbReference type="CDD" id="cd00075">
    <property type="entry name" value="HATPase"/>
    <property type="match status" value="1"/>
</dbReference>
<evidence type="ECO:0000256" key="6">
    <source>
        <dbReference type="SAM" id="MobiDB-lite"/>
    </source>
</evidence>
<keyword evidence="5" id="KW-0418">Kinase</keyword>
<dbReference type="PANTHER" id="PTHR45436">
    <property type="entry name" value="SENSOR HISTIDINE KINASE YKOH"/>
    <property type="match status" value="1"/>
</dbReference>
<feature type="compositionally biased region" description="Basic and acidic residues" evidence="6">
    <location>
        <begin position="483"/>
        <end position="495"/>
    </location>
</feature>
<evidence type="ECO:0000256" key="2">
    <source>
        <dbReference type="ARBA" id="ARBA00012438"/>
    </source>
</evidence>
<organism evidence="8 9">
    <name type="scientific">Umezawaea tangerina</name>
    <dbReference type="NCBI Taxonomy" id="84725"/>
    <lineage>
        <taxon>Bacteria</taxon>
        <taxon>Bacillati</taxon>
        <taxon>Actinomycetota</taxon>
        <taxon>Actinomycetes</taxon>
        <taxon>Pseudonocardiales</taxon>
        <taxon>Pseudonocardiaceae</taxon>
        <taxon>Umezawaea</taxon>
    </lineage>
</organism>
<comment type="catalytic activity">
    <reaction evidence="1">
        <text>ATP + protein L-histidine = ADP + protein N-phospho-L-histidine.</text>
        <dbReference type="EC" id="2.7.13.3"/>
    </reaction>
</comment>
<evidence type="ECO:0000313" key="8">
    <source>
        <dbReference type="EMBL" id="PRY39536.1"/>
    </source>
</evidence>
<evidence type="ECO:0000256" key="1">
    <source>
        <dbReference type="ARBA" id="ARBA00000085"/>
    </source>
</evidence>
<name>A0A2T0T1K4_9PSEU</name>
<dbReference type="GO" id="GO:0004673">
    <property type="term" value="F:protein histidine kinase activity"/>
    <property type="evidence" value="ECO:0007669"/>
    <property type="project" value="UniProtKB-EC"/>
</dbReference>
<proteinExistence type="predicted"/>
<evidence type="ECO:0000259" key="7">
    <source>
        <dbReference type="Pfam" id="PF02518"/>
    </source>
</evidence>
<feature type="region of interest" description="Disordered" evidence="6">
    <location>
        <begin position="423"/>
        <end position="531"/>
    </location>
</feature>
<dbReference type="InterPro" id="IPR036890">
    <property type="entry name" value="HATPase_C_sf"/>
</dbReference>
<keyword evidence="3" id="KW-0597">Phosphoprotein</keyword>
<keyword evidence="9" id="KW-1185">Reference proteome</keyword>
<evidence type="ECO:0000256" key="5">
    <source>
        <dbReference type="ARBA" id="ARBA00022777"/>
    </source>
</evidence>
<evidence type="ECO:0000256" key="4">
    <source>
        <dbReference type="ARBA" id="ARBA00022679"/>
    </source>
</evidence>
<dbReference type="Proteomes" id="UP000239494">
    <property type="component" value="Unassembled WGS sequence"/>
</dbReference>
<gene>
    <name evidence="8" type="ORF">CLV43_107119</name>
</gene>
<dbReference type="EMBL" id="PVTF01000007">
    <property type="protein sequence ID" value="PRY39536.1"/>
    <property type="molecule type" value="Genomic_DNA"/>
</dbReference>
<dbReference type="EC" id="2.7.13.3" evidence="2"/>
<dbReference type="Gene3D" id="3.30.565.10">
    <property type="entry name" value="Histidine kinase-like ATPase, C-terminal domain"/>
    <property type="match status" value="1"/>
</dbReference>
<accession>A0A2T0T1K4</accession>
<dbReference type="PANTHER" id="PTHR45436:SF5">
    <property type="entry name" value="SENSOR HISTIDINE KINASE TRCS"/>
    <property type="match status" value="1"/>
</dbReference>
<sequence>MFSDRVGHVAFSGRPSGNGGHTYVGGSSTYVSAGAPACRRDRETAGSTYPRGRGVRKDCAVLPRRRKSLPRGSSRRVPVPEGHDLLTRFTTTDPWVLAAGLPLVVVLLVLLVRQRHVTTVQRQRTLAAELGISMREEELAHLVDSRLPAEVDRAGGADVEVPAARHPQLRGTRFGDLCQALLVMAGTYETDAHKRSSDEAKETVRGMAAAVQSLAAEQQVAVSGMQDQHNDPAVLEGLLRIDHANSQLGRRAQALAVLCGAWPGTQRSAAELSDVVRGAVSRIRDYLRIEVRVELPVAVVDTHVEPVVLAVAELLDNAARSSQSGTLVRVHAELGHNGTSVIIDDAGVGMTAEQIARATRLLSGREPVDIRRLGNPPQTGFAVCGVLVGKYGFQVSVDGNSPYGGVRAVLFLPNALLVTAKADAQAPAGRTRATPTSRPDRVVPGTSAAANGTTPNGLPIRRRHRPVTASAPTPRAPSVPSAPRHEVRDEPRTAEETASAIRSWQRASATGMTDRPLAGNLGDQPTEDLRP</sequence>
<dbReference type="AlphaFoldDB" id="A0A2T0T1K4"/>
<evidence type="ECO:0000313" key="9">
    <source>
        <dbReference type="Proteomes" id="UP000239494"/>
    </source>
</evidence>
<protein>
    <recommendedName>
        <fullName evidence="2">histidine kinase</fullName>
        <ecNumber evidence="2">2.7.13.3</ecNumber>
    </recommendedName>
</protein>
<dbReference type="GO" id="GO:0005886">
    <property type="term" value="C:plasma membrane"/>
    <property type="evidence" value="ECO:0007669"/>
    <property type="project" value="TreeGrafter"/>
</dbReference>
<feature type="compositionally biased region" description="Polar residues" evidence="6">
    <location>
        <begin position="500"/>
        <end position="511"/>
    </location>
</feature>
<feature type="domain" description="Histidine kinase/HSP90-like ATPase" evidence="7">
    <location>
        <begin position="306"/>
        <end position="414"/>
    </location>
</feature>
<evidence type="ECO:0000256" key="3">
    <source>
        <dbReference type="ARBA" id="ARBA00022553"/>
    </source>
</evidence>
<dbReference type="GO" id="GO:0000160">
    <property type="term" value="P:phosphorelay signal transduction system"/>
    <property type="evidence" value="ECO:0007669"/>
    <property type="project" value="TreeGrafter"/>
</dbReference>
<comment type="caution">
    <text evidence="8">The sequence shown here is derived from an EMBL/GenBank/DDBJ whole genome shotgun (WGS) entry which is preliminary data.</text>
</comment>
<dbReference type="Pfam" id="PF02518">
    <property type="entry name" value="HATPase_c"/>
    <property type="match status" value="1"/>
</dbReference>
<dbReference type="InterPro" id="IPR003594">
    <property type="entry name" value="HATPase_dom"/>
</dbReference>
<keyword evidence="4" id="KW-0808">Transferase</keyword>
<dbReference type="InterPro" id="IPR050428">
    <property type="entry name" value="TCS_sensor_his_kinase"/>
</dbReference>
<dbReference type="SUPFAM" id="SSF55874">
    <property type="entry name" value="ATPase domain of HSP90 chaperone/DNA topoisomerase II/histidine kinase"/>
    <property type="match status" value="1"/>
</dbReference>